<keyword evidence="2" id="KW-1185">Reference proteome</keyword>
<evidence type="ECO:0008006" key="3">
    <source>
        <dbReference type="Google" id="ProtNLM"/>
    </source>
</evidence>
<reference evidence="2" key="1">
    <citation type="submission" date="2013-02" db="EMBL/GenBank/DDBJ databases">
        <authorList>
            <consortium name="The Broad Institute Genome Sequencing Platform"/>
            <person name="Cuomo C."/>
            <person name="Becnel J."/>
            <person name="Sanscrainte N."/>
            <person name="Walker B."/>
            <person name="Young S.K."/>
            <person name="Zeng Q."/>
            <person name="Gargeya S."/>
            <person name="Fitzgerald M."/>
            <person name="Haas B."/>
            <person name="Abouelleil A."/>
            <person name="Alvarado L."/>
            <person name="Arachchi H.M."/>
            <person name="Berlin A.M."/>
            <person name="Chapman S.B."/>
            <person name="Dewar J."/>
            <person name="Goldberg J."/>
            <person name="Griggs A."/>
            <person name="Gujja S."/>
            <person name="Hansen M."/>
            <person name="Howarth C."/>
            <person name="Imamovic A."/>
            <person name="Larimer J."/>
            <person name="McCowan C."/>
            <person name="Murphy C."/>
            <person name="Neiman D."/>
            <person name="Pearson M."/>
            <person name="Priest M."/>
            <person name="Roberts A."/>
            <person name="Saif S."/>
            <person name="Shea T."/>
            <person name="Sisk P."/>
            <person name="Sykes S."/>
            <person name="Wortman J."/>
            <person name="Nusbaum C."/>
            <person name="Birren B."/>
        </authorList>
    </citation>
    <scope>NUCLEOTIDE SEQUENCE [LARGE SCALE GENOMIC DNA]</scope>
    <source>
        <strain evidence="2">PRA339</strain>
    </source>
</reference>
<dbReference type="EMBL" id="KK365135">
    <property type="protein sequence ID" value="KCZ81883.1"/>
    <property type="molecule type" value="Genomic_DNA"/>
</dbReference>
<dbReference type="HOGENOM" id="CLU_1474815_0_0_1"/>
<gene>
    <name evidence="1" type="ORF">H312_00642</name>
</gene>
<evidence type="ECO:0000313" key="2">
    <source>
        <dbReference type="Proteomes" id="UP000030655"/>
    </source>
</evidence>
<dbReference type="VEuPathDB" id="MicrosporidiaDB:H312_00642"/>
<dbReference type="Proteomes" id="UP000030655">
    <property type="component" value="Unassembled WGS sequence"/>
</dbReference>
<accession>A0A059F3L5</accession>
<sequence>MFIFLSLILCRIPVNKNIVISSLKDPQVHLVVYDKIVRLKYIIPNVYTPSDPNVLKVIAIKNKFRLKFADNSVYKKGKDPIISADDFNKSDDGFLFNINETPLGFHIITDDGKCFTQAELINDTEGNYVKAKDCDEENLEQLFQIRILENTYPGLQTQSVLGFKNKNMSDFASKEARSNKDLI</sequence>
<evidence type="ECO:0000313" key="1">
    <source>
        <dbReference type="EMBL" id="KCZ81883.1"/>
    </source>
</evidence>
<dbReference type="AlphaFoldDB" id="A0A059F3L5"/>
<protein>
    <recommendedName>
        <fullName evidence="3">Ricin B lectin domain-containing protein</fullName>
    </recommendedName>
</protein>
<organism evidence="1 2">
    <name type="scientific">Anncaliia algerae PRA339</name>
    <dbReference type="NCBI Taxonomy" id="1288291"/>
    <lineage>
        <taxon>Eukaryota</taxon>
        <taxon>Fungi</taxon>
        <taxon>Fungi incertae sedis</taxon>
        <taxon>Microsporidia</taxon>
        <taxon>Tubulinosematoidea</taxon>
        <taxon>Tubulinosematidae</taxon>
        <taxon>Anncaliia</taxon>
    </lineage>
</organism>
<reference evidence="1 2" key="2">
    <citation type="submission" date="2014-03" db="EMBL/GenBank/DDBJ databases">
        <title>The Genome Sequence of Anncaliia algerae insect isolate PRA339.</title>
        <authorList>
            <consortium name="The Broad Institute Genome Sequencing Platform"/>
            <consortium name="The Broad Institute Genome Sequencing Center for Infectious Disease"/>
            <person name="Cuomo C."/>
            <person name="Becnel J."/>
            <person name="Sanscrainte N."/>
            <person name="Walker B."/>
            <person name="Young S.K."/>
            <person name="Zeng Q."/>
            <person name="Gargeya S."/>
            <person name="Fitzgerald M."/>
            <person name="Haas B."/>
            <person name="Abouelleil A."/>
            <person name="Alvarado L."/>
            <person name="Arachchi H.M."/>
            <person name="Berlin A.M."/>
            <person name="Chapman S.B."/>
            <person name="Dewar J."/>
            <person name="Goldberg J."/>
            <person name="Griggs A."/>
            <person name="Gujja S."/>
            <person name="Hansen M."/>
            <person name="Howarth C."/>
            <person name="Imamovic A."/>
            <person name="Larimer J."/>
            <person name="McCowan C."/>
            <person name="Murphy C."/>
            <person name="Neiman D."/>
            <person name="Pearson M."/>
            <person name="Priest M."/>
            <person name="Roberts A."/>
            <person name="Saif S."/>
            <person name="Shea T."/>
            <person name="Sisk P."/>
            <person name="Sykes S."/>
            <person name="Wortman J."/>
            <person name="Nusbaum C."/>
            <person name="Birren B."/>
        </authorList>
    </citation>
    <scope>NUCLEOTIDE SEQUENCE [LARGE SCALE GENOMIC DNA]</scope>
    <source>
        <strain evidence="1 2">PRA339</strain>
    </source>
</reference>
<dbReference type="OrthoDB" id="2197114at2759"/>
<proteinExistence type="predicted"/>
<name>A0A059F3L5_9MICR</name>